<feature type="domain" description="Aminoglycoside phosphotransferase" evidence="1">
    <location>
        <begin position="16"/>
        <end position="228"/>
    </location>
</feature>
<dbReference type="Gene3D" id="3.90.1200.10">
    <property type="match status" value="1"/>
</dbReference>
<evidence type="ECO:0000313" key="2">
    <source>
        <dbReference type="EMBL" id="WCO69193.1"/>
    </source>
</evidence>
<proteinExistence type="predicted"/>
<dbReference type="Proteomes" id="UP001216390">
    <property type="component" value="Chromosome"/>
</dbReference>
<dbReference type="KEGG" id="ima:PO878_10710"/>
<dbReference type="Pfam" id="PF01636">
    <property type="entry name" value="APH"/>
    <property type="match status" value="1"/>
</dbReference>
<dbReference type="EMBL" id="CP116942">
    <property type="protein sequence ID" value="WCO69193.1"/>
    <property type="molecule type" value="Genomic_DNA"/>
</dbReference>
<dbReference type="SUPFAM" id="SSF56112">
    <property type="entry name" value="Protein kinase-like (PK-like)"/>
    <property type="match status" value="1"/>
</dbReference>
<sequence length="268" mass="29851">MLVGRLAGGETGATEIRDEAGRSWVLKWEHDLATRARRREGVALAERLRVEAGWPAPRQEVVEDDDWTFVVQELRPGEPVTRLSHPLVDELLRLHELRLGLARSGDRDHWADDLLTTLTVGGQGYCLHGPLRTHDARTRALVARIEQIGHGLDPDALPAADLVHWDLHPGNLLQQRGRLSGVVDLDFVLVGDAAFDLVTLAMTSVAVEADPGVRSRLLAVALDDLDPARRGAYVGHLLVRFLDWPIRRGRWDEVEMWLGQADRLLDGC</sequence>
<dbReference type="AlphaFoldDB" id="A0AAE9YDJ2"/>
<evidence type="ECO:0000259" key="1">
    <source>
        <dbReference type="Pfam" id="PF01636"/>
    </source>
</evidence>
<dbReference type="InterPro" id="IPR002575">
    <property type="entry name" value="Aminoglycoside_PTrfase"/>
</dbReference>
<organism evidence="2 3">
    <name type="scientific">Iamia majanohamensis</name>
    <dbReference type="NCBI Taxonomy" id="467976"/>
    <lineage>
        <taxon>Bacteria</taxon>
        <taxon>Bacillati</taxon>
        <taxon>Actinomycetota</taxon>
        <taxon>Acidimicrobiia</taxon>
        <taxon>Acidimicrobiales</taxon>
        <taxon>Iamiaceae</taxon>
        <taxon>Iamia</taxon>
    </lineage>
</organism>
<name>A0AAE9YDJ2_9ACTN</name>
<keyword evidence="3" id="KW-1185">Reference proteome</keyword>
<dbReference type="RefSeq" id="WP_272738706.1">
    <property type="nucleotide sequence ID" value="NZ_CP116942.1"/>
</dbReference>
<dbReference type="InterPro" id="IPR011009">
    <property type="entry name" value="Kinase-like_dom_sf"/>
</dbReference>
<reference evidence="2" key="1">
    <citation type="submission" date="2023-01" db="EMBL/GenBank/DDBJ databases">
        <title>The diversity of Class Acidimicrobiia in South China Sea sediment environments and the proposal of Iamia marina sp. nov., a novel species of the genus Iamia.</title>
        <authorList>
            <person name="He Y."/>
            <person name="Tian X."/>
        </authorList>
    </citation>
    <scope>NUCLEOTIDE SEQUENCE</scope>
    <source>
        <strain evidence="2">DSM 19957</strain>
    </source>
</reference>
<accession>A0AAE9YDJ2</accession>
<gene>
    <name evidence="2" type="ORF">PO878_10710</name>
</gene>
<protein>
    <submittedName>
        <fullName evidence="2">Phosphotransferase</fullName>
    </submittedName>
</protein>
<evidence type="ECO:0000313" key="3">
    <source>
        <dbReference type="Proteomes" id="UP001216390"/>
    </source>
</evidence>